<dbReference type="WBParaSite" id="nRc.2.0.1.t29748-RA">
    <property type="protein sequence ID" value="nRc.2.0.1.t29748-RA"/>
    <property type="gene ID" value="nRc.2.0.1.g29748"/>
</dbReference>
<evidence type="ECO:0000313" key="2">
    <source>
        <dbReference type="WBParaSite" id="nRc.2.0.1.t29748-RA"/>
    </source>
</evidence>
<dbReference type="Proteomes" id="UP000887565">
    <property type="component" value="Unplaced"/>
</dbReference>
<proteinExistence type="predicted"/>
<organism evidence="1 2">
    <name type="scientific">Romanomermis culicivorax</name>
    <name type="common">Nematode worm</name>
    <dbReference type="NCBI Taxonomy" id="13658"/>
    <lineage>
        <taxon>Eukaryota</taxon>
        <taxon>Metazoa</taxon>
        <taxon>Ecdysozoa</taxon>
        <taxon>Nematoda</taxon>
        <taxon>Enoplea</taxon>
        <taxon>Dorylaimia</taxon>
        <taxon>Mermithida</taxon>
        <taxon>Mermithoidea</taxon>
        <taxon>Mermithidae</taxon>
        <taxon>Romanomermis</taxon>
    </lineage>
</organism>
<protein>
    <submittedName>
        <fullName evidence="2">Uncharacterized protein</fullName>
    </submittedName>
</protein>
<keyword evidence="1" id="KW-1185">Reference proteome</keyword>
<accession>A0A915JUH3</accession>
<name>A0A915JUH3_ROMCU</name>
<evidence type="ECO:0000313" key="1">
    <source>
        <dbReference type="Proteomes" id="UP000887565"/>
    </source>
</evidence>
<sequence>MLYSLPPSTPAFVCLFPSRCDLCQQNKPTQQKTQAALKPITITGRFHLVGVDCMGPMTTSAAGNLFI</sequence>
<reference evidence="2" key="1">
    <citation type="submission" date="2022-11" db="UniProtKB">
        <authorList>
            <consortium name="WormBaseParasite"/>
        </authorList>
    </citation>
    <scope>IDENTIFICATION</scope>
</reference>
<dbReference type="AlphaFoldDB" id="A0A915JUH3"/>